<keyword evidence="2" id="KW-1185">Reference proteome</keyword>
<evidence type="ECO:0000313" key="2">
    <source>
        <dbReference type="Proteomes" id="UP000022910"/>
    </source>
</evidence>
<proteinExistence type="predicted"/>
<gene>
    <name evidence="1" type="ORF">RirG_165830</name>
</gene>
<reference evidence="1 2" key="1">
    <citation type="submission" date="2014-02" db="EMBL/GenBank/DDBJ databases">
        <title>Single nucleus genome sequencing reveals high similarity among nuclei of an endomycorrhizal fungus.</title>
        <authorList>
            <person name="Lin K."/>
            <person name="Geurts R."/>
            <person name="Zhang Z."/>
            <person name="Limpens E."/>
            <person name="Saunders D.G."/>
            <person name="Mu D."/>
            <person name="Pang E."/>
            <person name="Cao H."/>
            <person name="Cha H."/>
            <person name="Lin T."/>
            <person name="Zhou Q."/>
            <person name="Shang Y."/>
            <person name="Li Y."/>
            <person name="Ivanov S."/>
            <person name="Sharma T."/>
            <person name="Velzen R.V."/>
            <person name="Ruijter N.D."/>
            <person name="Aanen D.K."/>
            <person name="Win J."/>
            <person name="Kamoun S."/>
            <person name="Bisseling T."/>
            <person name="Huang S."/>
        </authorList>
    </citation>
    <scope>NUCLEOTIDE SEQUENCE [LARGE SCALE GENOMIC DNA]</scope>
    <source>
        <strain evidence="2">DAOM197198w</strain>
    </source>
</reference>
<dbReference type="OrthoDB" id="1751604at2759"/>
<dbReference type="HOGENOM" id="CLU_028913_2_1_1"/>
<sequence>MTCSKLFSGDLPELINEIIEYFHDDFKTLHSCILVNRLWCRLAIPLLWKDPFSILTENYNFIEIYLHYLKDDDEKKLNEYIIRNDLFSSNTLFNYPSFIQHLDTCKINYAINKWITTFETSKTETPNSGYFIQNTKKLLLSQTPNFTKLIHRLLFQIFIENEVILNSFEIMLFNSTGFEYFDEILQLILQNPKFIYNIKNFKIDLDKETDSVTRFSNFLYSNCESISSLYFQFSSDDSDPDSDLDENDDIHPVTEKCLSLSQIIQSQKNLKKILIGYNFPLHHSLLSLKNPYCSNTLNTIIFYYVDFNNITVLTEVFNQLNVLESIHIIYCFSLDSKFIQQIINITKSFKLKSLFLNEIDDDDLLEPLIQKSGNYLENFGIVNNESGPLLQQLLQLIIKYCNKIKYLGRIRFSNENTHLIINLIENISQNLSYLTIDAFCLSYLENNLNDSIKISSIILQNLGQILPFKLEYLHLILNSIDENDLKIFLKNFQNTFVKKLLIKHKKNDDKCKSIYSYMEEFIMKKKRVKYFAFTETYFGVINDFFTCEDKVKKYESYDIQVLNYRDSFISNIYDFINEID</sequence>
<dbReference type="STRING" id="1432141.A0A015M571"/>
<accession>A0A015M571</accession>
<organism evidence="1 2">
    <name type="scientific">Rhizophagus irregularis (strain DAOM 197198w)</name>
    <name type="common">Glomus intraradices</name>
    <dbReference type="NCBI Taxonomy" id="1432141"/>
    <lineage>
        <taxon>Eukaryota</taxon>
        <taxon>Fungi</taxon>
        <taxon>Fungi incertae sedis</taxon>
        <taxon>Mucoromycota</taxon>
        <taxon>Glomeromycotina</taxon>
        <taxon>Glomeromycetes</taxon>
        <taxon>Glomerales</taxon>
        <taxon>Glomeraceae</taxon>
        <taxon>Rhizophagus</taxon>
    </lineage>
</organism>
<evidence type="ECO:0008006" key="3">
    <source>
        <dbReference type="Google" id="ProtNLM"/>
    </source>
</evidence>
<dbReference type="EMBL" id="JEMT01024929">
    <property type="protein sequence ID" value="EXX61998.1"/>
    <property type="molecule type" value="Genomic_DNA"/>
</dbReference>
<comment type="caution">
    <text evidence="1">The sequence shown here is derived from an EMBL/GenBank/DDBJ whole genome shotgun (WGS) entry which is preliminary data.</text>
</comment>
<dbReference type="AlphaFoldDB" id="A0A015M571"/>
<dbReference type="Proteomes" id="UP000022910">
    <property type="component" value="Unassembled WGS sequence"/>
</dbReference>
<evidence type="ECO:0000313" key="1">
    <source>
        <dbReference type="EMBL" id="EXX61998.1"/>
    </source>
</evidence>
<name>A0A015M571_RHIIW</name>
<protein>
    <recommendedName>
        <fullName evidence="3">F-box domain-containing protein</fullName>
    </recommendedName>
</protein>